<evidence type="ECO:0000256" key="2">
    <source>
        <dbReference type="SAM" id="MobiDB-lite"/>
    </source>
</evidence>
<feature type="region of interest" description="Disordered" evidence="2">
    <location>
        <begin position="43"/>
        <end position="67"/>
    </location>
</feature>
<dbReference type="EMBL" id="LLXL01000112">
    <property type="protein sequence ID" value="PKK77775.1"/>
    <property type="molecule type" value="Genomic_DNA"/>
</dbReference>
<dbReference type="VEuPathDB" id="FungiDB:RhiirA1_514647"/>
<dbReference type="VEuPathDB" id="FungiDB:FUN_012834"/>
<evidence type="ECO:0000313" key="4">
    <source>
        <dbReference type="EMBL" id="PKK77775.1"/>
    </source>
</evidence>
<dbReference type="InterPro" id="IPR004088">
    <property type="entry name" value="KH_dom_type_1"/>
</dbReference>
<accession>A0A2N1NV72</accession>
<dbReference type="Proteomes" id="UP000233469">
    <property type="component" value="Unassembled WGS sequence"/>
</dbReference>
<keyword evidence="1" id="KW-0694">RNA-binding</keyword>
<feature type="compositionally biased region" description="Basic and acidic residues" evidence="2">
    <location>
        <begin position="44"/>
        <end position="67"/>
    </location>
</feature>
<dbReference type="SUPFAM" id="SSF54791">
    <property type="entry name" value="Eukaryotic type KH-domain (KH-domain type I)"/>
    <property type="match status" value="1"/>
</dbReference>
<name>A0A2N1NV72_9GLOM</name>
<gene>
    <name evidence="4" type="ORF">RhiirC2_731303</name>
</gene>
<proteinExistence type="predicted"/>
<reference evidence="4 5" key="1">
    <citation type="submission" date="2016-04" db="EMBL/GenBank/DDBJ databases">
        <title>Genome analyses suggest a sexual origin of heterokaryosis in a supposedly ancient asexual fungus.</title>
        <authorList>
            <person name="Ropars J."/>
            <person name="Sedzielewska K."/>
            <person name="Noel J."/>
            <person name="Charron P."/>
            <person name="Farinelli L."/>
            <person name="Marton T."/>
            <person name="Kruger M."/>
            <person name="Pelin A."/>
            <person name="Brachmann A."/>
            <person name="Corradi N."/>
        </authorList>
    </citation>
    <scope>NUCLEOTIDE SEQUENCE [LARGE SCALE GENOMIC DNA]</scope>
    <source>
        <strain evidence="4 5">C2</strain>
    </source>
</reference>
<sequence length="101" mass="11396">MAETNTKIIVQRYEKLAIISGAKDGVEMARKRIENIIESQYKTANEKSDETKIEDKNKDDGESIKESIKDNEEITHKFNILGRFHGAIIGKGGNTVKQIMT</sequence>
<protein>
    <recommendedName>
        <fullName evidence="3">K Homology domain-containing protein</fullName>
    </recommendedName>
</protein>
<dbReference type="VEuPathDB" id="FungiDB:RhiirFUN_014302"/>
<evidence type="ECO:0000259" key="3">
    <source>
        <dbReference type="Pfam" id="PF00013"/>
    </source>
</evidence>
<dbReference type="AlphaFoldDB" id="A0A2N1NV72"/>
<dbReference type="InterPro" id="IPR036612">
    <property type="entry name" value="KH_dom_type_1_sf"/>
</dbReference>
<reference evidence="4 5" key="2">
    <citation type="submission" date="2017-10" db="EMBL/GenBank/DDBJ databases">
        <title>Extensive intraspecific genome diversity in a model arbuscular mycorrhizal fungus.</title>
        <authorList>
            <person name="Chen E.C.H."/>
            <person name="Morin E."/>
            <person name="Baudet D."/>
            <person name="Noel J."/>
            <person name="Ndikumana S."/>
            <person name="Charron P."/>
            <person name="St-Onge C."/>
            <person name="Giorgi J."/>
            <person name="Grigoriev I.V."/>
            <person name="Roux C."/>
            <person name="Martin F.M."/>
            <person name="Corradi N."/>
        </authorList>
    </citation>
    <scope>NUCLEOTIDE SEQUENCE [LARGE SCALE GENOMIC DNA]</scope>
    <source>
        <strain evidence="4 5">C2</strain>
    </source>
</reference>
<organism evidence="4 5">
    <name type="scientific">Rhizophagus irregularis</name>
    <dbReference type="NCBI Taxonomy" id="588596"/>
    <lineage>
        <taxon>Eukaryota</taxon>
        <taxon>Fungi</taxon>
        <taxon>Fungi incertae sedis</taxon>
        <taxon>Mucoromycota</taxon>
        <taxon>Glomeromycotina</taxon>
        <taxon>Glomeromycetes</taxon>
        <taxon>Glomerales</taxon>
        <taxon>Glomeraceae</taxon>
        <taxon>Rhizophagus</taxon>
    </lineage>
</organism>
<dbReference type="PROSITE" id="PS50084">
    <property type="entry name" value="KH_TYPE_1"/>
    <property type="match status" value="1"/>
</dbReference>
<dbReference type="Gene3D" id="3.30.1370.10">
    <property type="entry name" value="K Homology domain, type 1"/>
    <property type="match status" value="1"/>
</dbReference>
<dbReference type="GO" id="GO:0003723">
    <property type="term" value="F:RNA binding"/>
    <property type="evidence" value="ECO:0007669"/>
    <property type="project" value="UniProtKB-UniRule"/>
</dbReference>
<evidence type="ECO:0000313" key="5">
    <source>
        <dbReference type="Proteomes" id="UP000233469"/>
    </source>
</evidence>
<comment type="caution">
    <text evidence="4">The sequence shown here is derived from an EMBL/GenBank/DDBJ whole genome shotgun (WGS) entry which is preliminary data.</text>
</comment>
<feature type="domain" description="K Homology" evidence="3">
    <location>
        <begin position="76"/>
        <end position="100"/>
    </location>
</feature>
<dbReference type="Pfam" id="PF00013">
    <property type="entry name" value="KH_1"/>
    <property type="match status" value="1"/>
</dbReference>
<feature type="non-terminal residue" evidence="4">
    <location>
        <position position="101"/>
    </location>
</feature>
<evidence type="ECO:0000256" key="1">
    <source>
        <dbReference type="PROSITE-ProRule" id="PRU00117"/>
    </source>
</evidence>